<dbReference type="PROSITE" id="PS01124">
    <property type="entry name" value="HTH_ARAC_FAMILY_2"/>
    <property type="match status" value="1"/>
</dbReference>
<evidence type="ECO:0000256" key="3">
    <source>
        <dbReference type="ARBA" id="ARBA00023163"/>
    </source>
</evidence>
<proteinExistence type="predicted"/>
<dbReference type="PRINTS" id="PR00032">
    <property type="entry name" value="HTHARAC"/>
</dbReference>
<organism evidence="5 6">
    <name type="scientific">Streptomyces synnematoformans</name>
    <dbReference type="NCBI Taxonomy" id="415721"/>
    <lineage>
        <taxon>Bacteria</taxon>
        <taxon>Bacillati</taxon>
        <taxon>Actinomycetota</taxon>
        <taxon>Actinomycetes</taxon>
        <taxon>Kitasatosporales</taxon>
        <taxon>Streptomycetaceae</taxon>
        <taxon>Streptomyces</taxon>
    </lineage>
</organism>
<keyword evidence="3" id="KW-0804">Transcription</keyword>
<gene>
    <name evidence="5" type="ORF">GCM10009802_62560</name>
</gene>
<reference evidence="5 6" key="1">
    <citation type="journal article" date="2019" name="Int. J. Syst. Evol. Microbiol.">
        <title>The Global Catalogue of Microorganisms (GCM) 10K type strain sequencing project: providing services to taxonomists for standard genome sequencing and annotation.</title>
        <authorList>
            <consortium name="The Broad Institute Genomics Platform"/>
            <consortium name="The Broad Institute Genome Sequencing Center for Infectious Disease"/>
            <person name="Wu L."/>
            <person name="Ma J."/>
        </authorList>
    </citation>
    <scope>NUCLEOTIDE SEQUENCE [LARGE SCALE GENOMIC DNA]</scope>
    <source>
        <strain evidence="5 6">JCM 15481</strain>
    </source>
</reference>
<dbReference type="InterPro" id="IPR018060">
    <property type="entry name" value="HTH_AraC"/>
</dbReference>
<dbReference type="SMART" id="SM00342">
    <property type="entry name" value="HTH_ARAC"/>
    <property type="match status" value="1"/>
</dbReference>
<dbReference type="Pfam" id="PF12833">
    <property type="entry name" value="HTH_18"/>
    <property type="match status" value="1"/>
</dbReference>
<dbReference type="PANTHER" id="PTHR46796">
    <property type="entry name" value="HTH-TYPE TRANSCRIPTIONAL ACTIVATOR RHAS-RELATED"/>
    <property type="match status" value="1"/>
</dbReference>
<keyword evidence="6" id="KW-1185">Reference proteome</keyword>
<dbReference type="EMBL" id="BAAAPF010000395">
    <property type="protein sequence ID" value="GAA1506524.1"/>
    <property type="molecule type" value="Genomic_DNA"/>
</dbReference>
<feature type="domain" description="HTH araC/xylS-type" evidence="4">
    <location>
        <begin position="218"/>
        <end position="319"/>
    </location>
</feature>
<dbReference type="Pfam" id="PF14525">
    <property type="entry name" value="AraC_binding_2"/>
    <property type="match status" value="1"/>
</dbReference>
<dbReference type="InterPro" id="IPR020449">
    <property type="entry name" value="Tscrpt_reg_AraC-type_HTH"/>
</dbReference>
<dbReference type="SUPFAM" id="SSF46689">
    <property type="entry name" value="Homeodomain-like"/>
    <property type="match status" value="1"/>
</dbReference>
<keyword evidence="1" id="KW-0805">Transcription regulation</keyword>
<dbReference type="PANTHER" id="PTHR46796:SF6">
    <property type="entry name" value="ARAC SUBFAMILY"/>
    <property type="match status" value="1"/>
</dbReference>
<dbReference type="InterPro" id="IPR050204">
    <property type="entry name" value="AraC_XylS_family_regulators"/>
</dbReference>
<dbReference type="InterPro" id="IPR009057">
    <property type="entry name" value="Homeodomain-like_sf"/>
</dbReference>
<dbReference type="Proteomes" id="UP001500443">
    <property type="component" value="Unassembled WGS sequence"/>
</dbReference>
<sequence>MFETVFRSEDVPAAERPERWREHIRRLHPAAEVAGKDTGGFRAYHRVRDLGTVRVWQEEVQSIHLRRAGRRAQQAGGDLYVLGMSLSGTVEITQGDRRVLVRPYELCLSDATLPGGIRSINHHEAFRGIGLLVPKRQLALPEEHIAPLLARPLPARQGVGGLLAGLFTQLATDATGYRAADGPRLGAALVELLSALLGHELHARSTEPAPGRRRALTTRIQGFIQRHLHDTELNPAKIAAAHHISTSYLHRLFQAEGITVTGWIRHERLEHARRDLADPALREVAVHHIAARRGFAHPAAFSRAFRAAYGLPPSDYRRRVLHQAV</sequence>
<evidence type="ECO:0000256" key="1">
    <source>
        <dbReference type="ARBA" id="ARBA00023015"/>
    </source>
</evidence>
<evidence type="ECO:0000256" key="2">
    <source>
        <dbReference type="ARBA" id="ARBA00023125"/>
    </source>
</evidence>
<dbReference type="RefSeq" id="WP_344294846.1">
    <property type="nucleotide sequence ID" value="NZ_BAAAPF010000395.1"/>
</dbReference>
<name>A0ABN1ZXE1_9ACTN</name>
<evidence type="ECO:0000313" key="5">
    <source>
        <dbReference type="EMBL" id="GAA1506524.1"/>
    </source>
</evidence>
<protein>
    <submittedName>
        <fullName evidence="5">Helix-turn-helix domain-containing protein</fullName>
    </submittedName>
</protein>
<evidence type="ECO:0000313" key="6">
    <source>
        <dbReference type="Proteomes" id="UP001500443"/>
    </source>
</evidence>
<accession>A0ABN1ZXE1</accession>
<dbReference type="Gene3D" id="1.10.10.60">
    <property type="entry name" value="Homeodomain-like"/>
    <property type="match status" value="1"/>
</dbReference>
<evidence type="ECO:0000259" key="4">
    <source>
        <dbReference type="PROSITE" id="PS01124"/>
    </source>
</evidence>
<comment type="caution">
    <text evidence="5">The sequence shown here is derived from an EMBL/GenBank/DDBJ whole genome shotgun (WGS) entry which is preliminary data.</text>
</comment>
<dbReference type="InterPro" id="IPR035418">
    <property type="entry name" value="AraC-bd_2"/>
</dbReference>
<keyword evidence="2" id="KW-0238">DNA-binding</keyword>